<proteinExistence type="predicted"/>
<evidence type="ECO:0000313" key="1">
    <source>
        <dbReference type="EMBL" id="KAI5071676.1"/>
    </source>
</evidence>
<name>A0A9D4UPN6_ADICA</name>
<protein>
    <submittedName>
        <fullName evidence="1">Uncharacterized protein</fullName>
    </submittedName>
</protein>
<dbReference type="AlphaFoldDB" id="A0A9D4UPN6"/>
<reference evidence="1" key="1">
    <citation type="submission" date="2021-01" db="EMBL/GenBank/DDBJ databases">
        <title>Adiantum capillus-veneris genome.</title>
        <authorList>
            <person name="Fang Y."/>
            <person name="Liao Q."/>
        </authorList>
    </citation>
    <scope>NUCLEOTIDE SEQUENCE</scope>
    <source>
        <strain evidence="1">H3</strain>
        <tissue evidence="1">Leaf</tissue>
    </source>
</reference>
<comment type="caution">
    <text evidence="1">The sequence shown here is derived from an EMBL/GenBank/DDBJ whole genome shotgun (WGS) entry which is preliminary data.</text>
</comment>
<dbReference type="Proteomes" id="UP000886520">
    <property type="component" value="Chromosome 13"/>
</dbReference>
<evidence type="ECO:0000313" key="2">
    <source>
        <dbReference type="Proteomes" id="UP000886520"/>
    </source>
</evidence>
<gene>
    <name evidence="1" type="ORF">GOP47_0013927</name>
</gene>
<organism evidence="1 2">
    <name type="scientific">Adiantum capillus-veneris</name>
    <name type="common">Maidenhair fern</name>
    <dbReference type="NCBI Taxonomy" id="13818"/>
    <lineage>
        <taxon>Eukaryota</taxon>
        <taxon>Viridiplantae</taxon>
        <taxon>Streptophyta</taxon>
        <taxon>Embryophyta</taxon>
        <taxon>Tracheophyta</taxon>
        <taxon>Polypodiopsida</taxon>
        <taxon>Polypodiidae</taxon>
        <taxon>Polypodiales</taxon>
        <taxon>Pteridineae</taxon>
        <taxon>Pteridaceae</taxon>
        <taxon>Vittarioideae</taxon>
        <taxon>Adiantum</taxon>
    </lineage>
</organism>
<accession>A0A9D4UPN6</accession>
<sequence>MSEVVHAPEDAWQLAVWQQDECMAYDGVGAPVRGWDAVSSCPLVFLSSHGSCLEQHALLSSPVSTINQYLRRLSLGECGVGVCSRVLLECRRRKRRRPGIVERWDWGDIPKQLGLIDFF</sequence>
<dbReference type="EMBL" id="JABFUD020000013">
    <property type="protein sequence ID" value="KAI5071676.1"/>
    <property type="molecule type" value="Genomic_DNA"/>
</dbReference>
<keyword evidence="2" id="KW-1185">Reference proteome</keyword>